<keyword evidence="3" id="KW-1185">Reference proteome</keyword>
<dbReference type="EMBL" id="JACIET010000001">
    <property type="protein sequence ID" value="MBB4012603.1"/>
    <property type="molecule type" value="Genomic_DNA"/>
</dbReference>
<protein>
    <recommendedName>
        <fullName evidence="4">PEP-CTERM protein-sorting domain-containing protein</fullName>
    </recommendedName>
</protein>
<reference evidence="2 3" key="1">
    <citation type="submission" date="2020-08" db="EMBL/GenBank/DDBJ databases">
        <title>Genomic Encyclopedia of Type Strains, Phase IV (KMG-IV): sequencing the most valuable type-strain genomes for metagenomic binning, comparative biology and taxonomic classification.</title>
        <authorList>
            <person name="Goeker M."/>
        </authorList>
    </citation>
    <scope>NUCLEOTIDE SEQUENCE [LARGE SCALE GENOMIC DNA]</scope>
    <source>
        <strain evidence="2 3">DSM 106739</strain>
    </source>
</reference>
<organism evidence="2 3">
    <name type="scientific">Niveibacterium umoris</name>
    <dbReference type="NCBI Taxonomy" id="1193620"/>
    <lineage>
        <taxon>Bacteria</taxon>
        <taxon>Pseudomonadati</taxon>
        <taxon>Pseudomonadota</taxon>
        <taxon>Betaproteobacteria</taxon>
        <taxon>Rhodocyclales</taxon>
        <taxon>Rhodocyclaceae</taxon>
        <taxon>Niveibacterium</taxon>
    </lineage>
</organism>
<evidence type="ECO:0000313" key="2">
    <source>
        <dbReference type="EMBL" id="MBB4012603.1"/>
    </source>
</evidence>
<accession>A0A840BIZ3</accession>
<dbReference type="RefSeq" id="WP_183634390.1">
    <property type="nucleotide sequence ID" value="NZ_BAABLE010000011.1"/>
</dbReference>
<evidence type="ECO:0008006" key="4">
    <source>
        <dbReference type="Google" id="ProtNLM"/>
    </source>
</evidence>
<comment type="caution">
    <text evidence="2">The sequence shown here is derived from an EMBL/GenBank/DDBJ whole genome shotgun (WGS) entry which is preliminary data.</text>
</comment>
<dbReference type="Gene3D" id="2.60.120.560">
    <property type="entry name" value="Exo-inulinase, domain 1"/>
    <property type="match status" value="1"/>
</dbReference>
<evidence type="ECO:0000256" key="1">
    <source>
        <dbReference type="SAM" id="MobiDB-lite"/>
    </source>
</evidence>
<gene>
    <name evidence="2" type="ORF">GGR36_001911</name>
</gene>
<feature type="region of interest" description="Disordered" evidence="1">
    <location>
        <begin position="431"/>
        <end position="471"/>
    </location>
</feature>
<dbReference type="AlphaFoldDB" id="A0A840BIZ3"/>
<proteinExistence type="predicted"/>
<sequence length="653" mass="71941">MLNIIVAVLGALVSGSTSAMLINRGAGLVYDDYLNITWLQSDPFGTAADWNAANKLVADFTYYDPLRNKTWGDWRLPKVTPVRGVFNYSFSNNGSTDYGTADTGGWGRHSELGAMYYRDLGNLGHCMPYRPGQPYFDAIGSGSICGDWPIWWSPKPGLKNAVYDPDGAAIEFAIEPVVYWTATAFSPYPDDFAWAFDMANGEQTFKSQTLSGHIWAVMDGDVGATPSIPEPGSLVLVLAALAAASFATRTRILVAQPDEASCKTPIPPAPASDHNSLQGAIIHAIETLSRRIRQAFIMHSPSCKLMATPTIYMQHPLPYLCSTIAIVLIPQLTAAQVDCSLLDPRQSVSKEKEAKITGSVETLFKVAKAGGNVEGRLTEEIKNIEGAAAASEQSIVRLRAIYLFCGMIANSFEIPIDKKVSLFAQMVNAAEQKPKASTTRDTPQSHPVATDKQQLQQQGNSTPQTVGRPQRTVLFEDTFDKQPRWKSTQFQNSGRTLYRDGWYTLQNTTENLAFYMRLNEAGYFPAAVRIEVTIRLNSGPIDRPFGLIVAATDDEFKNAFGVLIRGDGASFIYRWENEVASTEMYLPPHPAIRTGYGATNQLTVEIQDNELIYFINGIQIGRYRAAVRLRGYIGFHTDYPGLDVGFNDLRVTQ</sequence>
<name>A0A840BIZ3_9RHOO</name>
<evidence type="ECO:0000313" key="3">
    <source>
        <dbReference type="Proteomes" id="UP000561045"/>
    </source>
</evidence>
<feature type="compositionally biased region" description="Polar residues" evidence="1">
    <location>
        <begin position="435"/>
        <end position="467"/>
    </location>
</feature>
<dbReference type="Proteomes" id="UP000561045">
    <property type="component" value="Unassembled WGS sequence"/>
</dbReference>